<organism evidence="2 3">
    <name type="scientific">Tetrabaena socialis</name>
    <dbReference type="NCBI Taxonomy" id="47790"/>
    <lineage>
        <taxon>Eukaryota</taxon>
        <taxon>Viridiplantae</taxon>
        <taxon>Chlorophyta</taxon>
        <taxon>core chlorophytes</taxon>
        <taxon>Chlorophyceae</taxon>
        <taxon>CS clade</taxon>
        <taxon>Chlamydomonadales</taxon>
        <taxon>Tetrabaenaceae</taxon>
        <taxon>Tetrabaena</taxon>
    </lineage>
</organism>
<gene>
    <name evidence="2" type="ORF">TSOC_014400</name>
</gene>
<sequence length="866" mass="89652">MALPEAARDAARRLPSAAARLAGVPGSGMPLSAAEAHQVAGMLSVMHAAFMEDGSLADDLISNEAVRPALLRLVAFAVRDSQQGDPAFAAMAENALSASGALLGLEARAAWRARAQLDFGRKLLRMDTLQAVSRSLSQGAADMQAVGQAPEAPAAAAGPAAEAEAAATAAEGAAETGAVVTQAQVQLSTSTVRLIGMCCLLNSLIRTAHVQVVGGAPQPKQLQRQQQVYACELTAALRDSCVLEHCARWVLHAQLAEAAGRVLLEEKDIGLIVHIGSLSHTHIDALSTTLALRDGVVKAPALRETLSGPCVRHLALSLGLAVLCAADGGPSYGLPPALLLHLPIRGSDGANLRATHGRQRLDTSVLKNMLRVLGSSTTASATPPRDWRSMVGLLRRIGLWAVASARAWAEGEGPAAEAGPAPPPQELALDPSDVLSVALPALDQYRRLVGDQQADPEALAEAEAAWWRLGVDVATRCVRWGSPKELGELADLLSLGWRPLPTGHVPSGLLPLPVASALAGGLLPLWERLLRCAGREPDGPEARLLTCMLRKAEDAEGFCDMLACCEPRQGSSLVATWGKVLRTLTVATLLPSLDAGGTRCAGVLHTALAYTQAEFTWRLLDSLHCRLTLASSGGGAAAAAGAEVLAPEALAQLARVASYAVCEWLPALARCAREALNVQQGCALAGRTANPLLTKYAITIARAVVRWLPVLVATVEGAAVTQPAAEAAASGWRQLLLREVGAVPLLGAACPVLLHYLKLGKDASSLESWGPLIFSCCLLAAACPGEVRQAVLAAAAEADASAGSGSRGRRGAMAGGGRRRGTSGRGGEAGPSRASAPLPPGWSPQLLQLMAVELRSGQGDGWEALA</sequence>
<evidence type="ECO:0000256" key="1">
    <source>
        <dbReference type="SAM" id="MobiDB-lite"/>
    </source>
</evidence>
<feature type="region of interest" description="Disordered" evidence="1">
    <location>
        <begin position="802"/>
        <end position="841"/>
    </location>
</feature>
<reference evidence="2 3" key="1">
    <citation type="journal article" date="2017" name="Mol. Biol. Evol.">
        <title>The 4-celled Tetrabaena socialis nuclear genome reveals the essential components for genetic control of cell number at the origin of multicellularity in the volvocine lineage.</title>
        <authorList>
            <person name="Featherston J."/>
            <person name="Arakaki Y."/>
            <person name="Hanschen E.R."/>
            <person name="Ferris P.J."/>
            <person name="Michod R.E."/>
            <person name="Olson B.J.S.C."/>
            <person name="Nozaki H."/>
            <person name="Durand P.M."/>
        </authorList>
    </citation>
    <scope>NUCLEOTIDE SEQUENCE [LARGE SCALE GENOMIC DNA]</scope>
    <source>
        <strain evidence="2 3">NIES-571</strain>
    </source>
</reference>
<dbReference type="AlphaFoldDB" id="A0A2J7ZHR6"/>
<protein>
    <submittedName>
        <fullName evidence="2">Uncharacterized protein</fullName>
    </submittedName>
</protein>
<comment type="caution">
    <text evidence="2">The sequence shown here is derived from an EMBL/GenBank/DDBJ whole genome shotgun (WGS) entry which is preliminary data.</text>
</comment>
<feature type="non-terminal residue" evidence="2">
    <location>
        <position position="866"/>
    </location>
</feature>
<name>A0A2J7ZHR6_9CHLO</name>
<proteinExistence type="predicted"/>
<evidence type="ECO:0000313" key="2">
    <source>
        <dbReference type="EMBL" id="PNG99810.1"/>
    </source>
</evidence>
<dbReference type="Proteomes" id="UP000236333">
    <property type="component" value="Unassembled WGS sequence"/>
</dbReference>
<evidence type="ECO:0000313" key="3">
    <source>
        <dbReference type="Proteomes" id="UP000236333"/>
    </source>
</evidence>
<dbReference type="EMBL" id="PGGS01002110">
    <property type="protein sequence ID" value="PNG99810.1"/>
    <property type="molecule type" value="Genomic_DNA"/>
</dbReference>
<dbReference type="OrthoDB" id="562405at2759"/>
<accession>A0A2J7ZHR6</accession>
<keyword evidence="3" id="KW-1185">Reference proteome</keyword>